<accession>A0ABV8FY92</accession>
<organism evidence="3 4">
    <name type="scientific">Nonomuraea purpurea</name>
    <dbReference type="NCBI Taxonomy" id="1849276"/>
    <lineage>
        <taxon>Bacteria</taxon>
        <taxon>Bacillati</taxon>
        <taxon>Actinomycetota</taxon>
        <taxon>Actinomycetes</taxon>
        <taxon>Streptosporangiales</taxon>
        <taxon>Streptosporangiaceae</taxon>
        <taxon>Nonomuraea</taxon>
    </lineage>
</organism>
<feature type="region of interest" description="Disordered" evidence="1">
    <location>
        <begin position="1"/>
        <end position="20"/>
    </location>
</feature>
<feature type="region of interest" description="Disordered" evidence="1">
    <location>
        <begin position="378"/>
        <end position="401"/>
    </location>
</feature>
<proteinExistence type="predicted"/>
<dbReference type="Gene3D" id="2.160.20.80">
    <property type="entry name" value="E3 ubiquitin-protein ligase SopA"/>
    <property type="match status" value="1"/>
</dbReference>
<evidence type="ECO:0008006" key="5">
    <source>
        <dbReference type="Google" id="ProtNLM"/>
    </source>
</evidence>
<dbReference type="RefSeq" id="WP_379526131.1">
    <property type="nucleotide sequence ID" value="NZ_JBHSBI010000001.1"/>
</dbReference>
<name>A0ABV8FY92_9ACTN</name>
<keyword evidence="2" id="KW-0472">Membrane</keyword>
<comment type="caution">
    <text evidence="3">The sequence shown here is derived from an EMBL/GenBank/DDBJ whole genome shotgun (WGS) entry which is preliminary data.</text>
</comment>
<evidence type="ECO:0000256" key="2">
    <source>
        <dbReference type="SAM" id="Phobius"/>
    </source>
</evidence>
<reference evidence="4" key="1">
    <citation type="journal article" date="2019" name="Int. J. Syst. Evol. Microbiol.">
        <title>The Global Catalogue of Microorganisms (GCM) 10K type strain sequencing project: providing services to taxonomists for standard genome sequencing and annotation.</title>
        <authorList>
            <consortium name="The Broad Institute Genomics Platform"/>
            <consortium name="The Broad Institute Genome Sequencing Center for Infectious Disease"/>
            <person name="Wu L."/>
            <person name="Ma J."/>
        </authorList>
    </citation>
    <scope>NUCLEOTIDE SEQUENCE [LARGE SCALE GENOMIC DNA]</scope>
    <source>
        <strain evidence="4">TBRC 1276</strain>
    </source>
</reference>
<keyword evidence="4" id="KW-1185">Reference proteome</keyword>
<sequence>MATKPPAGDRREDPPPSEMGGVRLTPIGAALAGALLLAIVGVAGLVTTLLIVWGSPAMQPTPTLSLASLLDMIKISGGAVAGVGGVIALVVAYRRQRVLETTSALEHAKEDRERSRMFNERFATACGQLGEDSAAVRLAGIHALAGLADDWPAGRQTCIDVLCAYLRMPYEINPEPDASVEHRLYLRSMAEVRRTIWRIIGIHLRLETEPSWCGHDFDFTGVVIDCDVPFFGARLSTGKMRFSGAQIISGNVWFHNAEFSGCEMVLSNMELSGGELSFQGATFSDSVIWLVGAKFRGGEVSFGHTSFCGAEVWFHNAHFIGSKAGFDQARFLSGKAYFGTAMFDGSEVTFEGARFEGGEVDLRAASGVDAASFALPSTAPGLLLPLPDQRTSQRDPDQQEA</sequence>
<keyword evidence="2" id="KW-1133">Transmembrane helix</keyword>
<feature type="transmembrane region" description="Helical" evidence="2">
    <location>
        <begin position="73"/>
        <end position="93"/>
    </location>
</feature>
<evidence type="ECO:0000313" key="4">
    <source>
        <dbReference type="Proteomes" id="UP001595851"/>
    </source>
</evidence>
<gene>
    <name evidence="3" type="ORF">ACFOY2_01935</name>
</gene>
<evidence type="ECO:0000313" key="3">
    <source>
        <dbReference type="EMBL" id="MFC4005965.1"/>
    </source>
</evidence>
<feature type="compositionally biased region" description="Basic and acidic residues" evidence="1">
    <location>
        <begin position="391"/>
        <end position="401"/>
    </location>
</feature>
<evidence type="ECO:0000256" key="1">
    <source>
        <dbReference type="SAM" id="MobiDB-lite"/>
    </source>
</evidence>
<keyword evidence="2" id="KW-0812">Transmembrane</keyword>
<feature type="transmembrane region" description="Helical" evidence="2">
    <location>
        <begin position="29"/>
        <end position="53"/>
    </location>
</feature>
<dbReference type="EMBL" id="JBHSBI010000001">
    <property type="protein sequence ID" value="MFC4005965.1"/>
    <property type="molecule type" value="Genomic_DNA"/>
</dbReference>
<dbReference type="Proteomes" id="UP001595851">
    <property type="component" value="Unassembled WGS sequence"/>
</dbReference>
<protein>
    <recommendedName>
        <fullName evidence="5">Pentapeptide repeat-containing protein</fullName>
    </recommendedName>
</protein>